<dbReference type="PANTHER" id="PTHR14969:SF13">
    <property type="entry name" value="AT30094P"/>
    <property type="match status" value="1"/>
</dbReference>
<evidence type="ECO:0000313" key="4">
    <source>
        <dbReference type="Proteomes" id="UP000547674"/>
    </source>
</evidence>
<feature type="domain" description="Phosphatidic acid phosphatase type 2/haloperoxidase" evidence="2">
    <location>
        <begin position="55"/>
        <end position="168"/>
    </location>
</feature>
<dbReference type="EMBL" id="JABDJR010000601">
    <property type="protein sequence ID" value="NNF08046.1"/>
    <property type="molecule type" value="Genomic_DNA"/>
</dbReference>
<dbReference type="InterPro" id="IPR036938">
    <property type="entry name" value="PAP2/HPO_sf"/>
</dbReference>
<dbReference type="AlphaFoldDB" id="A0A7Y2H3G2"/>
<dbReference type="PANTHER" id="PTHR14969">
    <property type="entry name" value="SPHINGOSINE-1-PHOSPHATE PHOSPHOHYDROLASE"/>
    <property type="match status" value="1"/>
</dbReference>
<dbReference type="Gene3D" id="1.20.144.10">
    <property type="entry name" value="Phosphatidic acid phosphatase type 2/haloperoxidase"/>
    <property type="match status" value="1"/>
</dbReference>
<dbReference type="SUPFAM" id="SSF48317">
    <property type="entry name" value="Acid phosphatase/Vanadium-dependent haloperoxidase"/>
    <property type="match status" value="1"/>
</dbReference>
<proteinExistence type="predicted"/>
<dbReference type="InterPro" id="IPR000326">
    <property type="entry name" value="PAP2/HPO"/>
</dbReference>
<name>A0A7Y2H3G2_UNCEI</name>
<evidence type="ECO:0000259" key="2">
    <source>
        <dbReference type="SMART" id="SM00014"/>
    </source>
</evidence>
<evidence type="ECO:0000313" key="3">
    <source>
        <dbReference type="EMBL" id="NNF08046.1"/>
    </source>
</evidence>
<keyword evidence="1" id="KW-0812">Transmembrane</keyword>
<reference evidence="3 4" key="1">
    <citation type="submission" date="2020-03" db="EMBL/GenBank/DDBJ databases">
        <title>Metabolic flexibility allows generalist bacteria to become dominant in a frequently disturbed ecosystem.</title>
        <authorList>
            <person name="Chen Y.-J."/>
            <person name="Leung P.M."/>
            <person name="Bay S.K."/>
            <person name="Hugenholtz P."/>
            <person name="Kessler A.J."/>
            <person name="Shelley G."/>
            <person name="Waite D.W."/>
            <person name="Cook P.L."/>
            <person name="Greening C."/>
        </authorList>
    </citation>
    <scope>NUCLEOTIDE SEQUENCE [LARGE SCALE GENOMIC DNA]</scope>
    <source>
        <strain evidence="3">SS_bin_28</strain>
    </source>
</reference>
<feature type="transmembrane region" description="Helical" evidence="1">
    <location>
        <begin position="22"/>
        <end position="46"/>
    </location>
</feature>
<protein>
    <submittedName>
        <fullName evidence="3">Phosphatase PAP2 family protein</fullName>
    </submittedName>
</protein>
<comment type="caution">
    <text evidence="3">The sequence shown here is derived from an EMBL/GenBank/DDBJ whole genome shotgun (WGS) entry which is preliminary data.</text>
</comment>
<feature type="transmembrane region" description="Helical" evidence="1">
    <location>
        <begin position="127"/>
        <end position="147"/>
    </location>
</feature>
<keyword evidence="1" id="KW-1133">Transmembrane helix</keyword>
<dbReference type="Proteomes" id="UP000547674">
    <property type="component" value="Unassembled WGS sequence"/>
</dbReference>
<accession>A0A7Y2H3G2</accession>
<sequence length="198" mass="21819">MNLDQTIFFFINGTMTSGFLDFIMPVISNLVYFIPFLAGLVLWMVWKDGVRGRLTVAALILLVPLTDQISATLLKPAFGRPRPCRTESGLENVNVRARCSSKGSFPSSHATNIGGVALLLALRYRRWALIAGIVAFLVGFSRVYLGVHYPSDVLGGWTLGALLAGAVFLLVRAVQRWRWPEPEADEELSPPKEISEPS</sequence>
<organism evidence="3 4">
    <name type="scientific">Eiseniibacteriota bacterium</name>
    <dbReference type="NCBI Taxonomy" id="2212470"/>
    <lineage>
        <taxon>Bacteria</taxon>
        <taxon>Candidatus Eiseniibacteriota</taxon>
    </lineage>
</organism>
<gene>
    <name evidence="3" type="ORF">HKN21_14880</name>
</gene>
<feature type="transmembrane region" description="Helical" evidence="1">
    <location>
        <begin position="153"/>
        <end position="171"/>
    </location>
</feature>
<keyword evidence="1" id="KW-0472">Membrane</keyword>
<dbReference type="SMART" id="SM00014">
    <property type="entry name" value="acidPPc"/>
    <property type="match status" value="1"/>
</dbReference>
<evidence type="ECO:0000256" key="1">
    <source>
        <dbReference type="SAM" id="Phobius"/>
    </source>
</evidence>
<dbReference type="Pfam" id="PF01569">
    <property type="entry name" value="PAP2"/>
    <property type="match status" value="1"/>
</dbReference>